<dbReference type="OrthoDB" id="7210824at2"/>
<comment type="caution">
    <text evidence="1">The sequence shown here is derived from an EMBL/GenBank/DDBJ whole genome shotgun (WGS) entry which is preliminary data.</text>
</comment>
<gene>
    <name evidence="1" type="ORF">DJ021_16285</name>
</gene>
<evidence type="ECO:0000313" key="2">
    <source>
        <dbReference type="Proteomes" id="UP000249842"/>
    </source>
</evidence>
<protein>
    <submittedName>
        <fullName evidence="1">Uncharacterized protein</fullName>
    </submittedName>
</protein>
<keyword evidence="2" id="KW-1185">Reference proteome</keyword>
<dbReference type="AlphaFoldDB" id="A0A328B8E1"/>
<evidence type="ECO:0000313" key="1">
    <source>
        <dbReference type="EMBL" id="RAK61248.1"/>
    </source>
</evidence>
<reference evidence="2" key="1">
    <citation type="submission" date="2018-05" db="EMBL/GenBank/DDBJ databases">
        <authorList>
            <person name="Li X."/>
        </authorList>
    </citation>
    <scope>NUCLEOTIDE SEQUENCE [LARGE SCALE GENOMIC DNA]</scope>
    <source>
        <strain evidence="2">HKS-05</strain>
    </source>
</reference>
<accession>A0A328B8E1</accession>
<organism evidence="1 2">
    <name type="scientific">Phenylobacterium hankyongense</name>
    <dbReference type="NCBI Taxonomy" id="1813876"/>
    <lineage>
        <taxon>Bacteria</taxon>
        <taxon>Pseudomonadati</taxon>
        <taxon>Pseudomonadota</taxon>
        <taxon>Alphaproteobacteria</taxon>
        <taxon>Caulobacterales</taxon>
        <taxon>Caulobacteraceae</taxon>
        <taxon>Phenylobacterium</taxon>
    </lineage>
</organism>
<dbReference type="EMBL" id="QFYP01000001">
    <property type="protein sequence ID" value="RAK61248.1"/>
    <property type="molecule type" value="Genomic_DNA"/>
</dbReference>
<sequence>MGDVRDSGLRPFRESGYEILDEGLVTLGEVVIWSIDPLTPRLGDLFLVESQGRTHEVSVHELTTFRGGWSAKCRLLGMSLTGG</sequence>
<proteinExistence type="predicted"/>
<dbReference type="RefSeq" id="WP_111458540.1">
    <property type="nucleotide sequence ID" value="NZ_QFYP01000001.1"/>
</dbReference>
<name>A0A328B8E1_9CAUL</name>
<dbReference type="Proteomes" id="UP000249842">
    <property type="component" value="Unassembled WGS sequence"/>
</dbReference>